<dbReference type="AlphaFoldDB" id="A0A4Y2T556"/>
<dbReference type="Pfam" id="PF10545">
    <property type="entry name" value="MADF_DNA_bdg"/>
    <property type="match status" value="1"/>
</dbReference>
<accession>A0A4Y2T556</accession>
<reference evidence="2 5" key="1">
    <citation type="journal article" date="2019" name="Sci. Rep.">
        <title>Orb-weaving spider Araneus ventricosus genome elucidates the spidroin gene catalogue.</title>
        <authorList>
            <person name="Kono N."/>
            <person name="Nakamura H."/>
            <person name="Ohtoshi R."/>
            <person name="Moran D.A.P."/>
            <person name="Shinohara A."/>
            <person name="Yoshida Y."/>
            <person name="Fujiwara M."/>
            <person name="Mori M."/>
            <person name="Tomita M."/>
            <person name="Arakawa K."/>
        </authorList>
    </citation>
    <scope>NUCLEOTIDE SEQUENCE [LARGE SCALE GENOMIC DNA]</scope>
</reference>
<gene>
    <name evidence="3" type="ORF">AVEN_186224_1</name>
    <name evidence="4" type="ORF">AVEN_210646_1</name>
    <name evidence="2" type="ORF">AVEN_91900_1</name>
</gene>
<evidence type="ECO:0000313" key="2">
    <source>
        <dbReference type="EMBL" id="GBN94529.1"/>
    </source>
</evidence>
<dbReference type="EMBL" id="BGPR01025544">
    <property type="protein sequence ID" value="GBN94529.1"/>
    <property type="molecule type" value="Genomic_DNA"/>
</dbReference>
<proteinExistence type="predicted"/>
<protein>
    <recommendedName>
        <fullName evidence="1">MADF domain-containing protein</fullName>
    </recommendedName>
</protein>
<dbReference type="SMART" id="SM00595">
    <property type="entry name" value="MADF"/>
    <property type="match status" value="1"/>
</dbReference>
<organism evidence="2 5">
    <name type="scientific">Araneus ventricosus</name>
    <name type="common">Orbweaver spider</name>
    <name type="synonym">Epeira ventricosa</name>
    <dbReference type="NCBI Taxonomy" id="182803"/>
    <lineage>
        <taxon>Eukaryota</taxon>
        <taxon>Metazoa</taxon>
        <taxon>Ecdysozoa</taxon>
        <taxon>Arthropoda</taxon>
        <taxon>Chelicerata</taxon>
        <taxon>Arachnida</taxon>
        <taxon>Araneae</taxon>
        <taxon>Araneomorphae</taxon>
        <taxon>Entelegynae</taxon>
        <taxon>Araneoidea</taxon>
        <taxon>Araneidae</taxon>
        <taxon>Araneus</taxon>
    </lineage>
</organism>
<dbReference type="InterPro" id="IPR006578">
    <property type="entry name" value="MADF-dom"/>
</dbReference>
<dbReference type="PANTHER" id="PTHR21505">
    <property type="entry name" value="MADF DOMAIN-CONTAINING PROTEIN-RELATED"/>
    <property type="match status" value="1"/>
</dbReference>
<feature type="domain" description="MADF" evidence="1">
    <location>
        <begin position="12"/>
        <end position="103"/>
    </location>
</feature>
<evidence type="ECO:0000313" key="4">
    <source>
        <dbReference type="EMBL" id="GBN94584.1"/>
    </source>
</evidence>
<dbReference type="Proteomes" id="UP000499080">
    <property type="component" value="Unassembled WGS sequence"/>
</dbReference>
<dbReference type="OrthoDB" id="6436507at2759"/>
<sequence length="249" mass="28552">YNMRFLEEQTCKFVDLLRENECLWNTTIDAYKNRQMRDRAVETITADMALPGFNCKEVRLKLKSLRSTYYLEVGKIQKSVRFGMATENWYIPSMKWFSMMHGYMKNVTDKRDTIDNLELPTGTSPVIEVITDGEGPHSSVASTPQLPRKRLLNGQRKRKHADLMETSANLKSILGRLPGPCPEYEFDAFGRIIALGLKKLKPDLAVIAQSELMAVHAKFQLQNVRPPPVELPTQRVEDQIAYVVRTTLM</sequence>
<dbReference type="EMBL" id="BGPR01025567">
    <property type="protein sequence ID" value="GBN94584.1"/>
    <property type="molecule type" value="Genomic_DNA"/>
</dbReference>
<evidence type="ECO:0000259" key="1">
    <source>
        <dbReference type="PROSITE" id="PS51029"/>
    </source>
</evidence>
<dbReference type="PROSITE" id="PS51029">
    <property type="entry name" value="MADF"/>
    <property type="match status" value="1"/>
</dbReference>
<feature type="non-terminal residue" evidence="2">
    <location>
        <position position="1"/>
    </location>
</feature>
<comment type="caution">
    <text evidence="2">The sequence shown here is derived from an EMBL/GenBank/DDBJ whole genome shotgun (WGS) entry which is preliminary data.</text>
</comment>
<name>A0A4Y2T556_ARAVE</name>
<dbReference type="EMBL" id="BGPR01025545">
    <property type="protein sequence ID" value="GBN94535.1"/>
    <property type="molecule type" value="Genomic_DNA"/>
</dbReference>
<evidence type="ECO:0000313" key="3">
    <source>
        <dbReference type="EMBL" id="GBN94535.1"/>
    </source>
</evidence>
<evidence type="ECO:0000313" key="5">
    <source>
        <dbReference type="Proteomes" id="UP000499080"/>
    </source>
</evidence>
<dbReference type="PANTHER" id="PTHR21505:SF8">
    <property type="entry name" value="DPT-YFP REPRESSOR BY OVEREXPRESSION, ISOFORM D-RELATED"/>
    <property type="match status" value="1"/>
</dbReference>
<keyword evidence="5" id="KW-1185">Reference proteome</keyword>